<evidence type="ECO:0000313" key="2">
    <source>
        <dbReference type="EMBL" id="GBM28042.1"/>
    </source>
</evidence>
<dbReference type="AlphaFoldDB" id="A0A4Y2EFX6"/>
<protein>
    <submittedName>
        <fullName evidence="2">Uncharacterized protein</fullName>
    </submittedName>
</protein>
<organism evidence="2 3">
    <name type="scientific">Araneus ventricosus</name>
    <name type="common">Orbweaver spider</name>
    <name type="synonym">Epeira ventricosa</name>
    <dbReference type="NCBI Taxonomy" id="182803"/>
    <lineage>
        <taxon>Eukaryota</taxon>
        <taxon>Metazoa</taxon>
        <taxon>Ecdysozoa</taxon>
        <taxon>Arthropoda</taxon>
        <taxon>Chelicerata</taxon>
        <taxon>Arachnida</taxon>
        <taxon>Araneae</taxon>
        <taxon>Araneomorphae</taxon>
        <taxon>Entelegynae</taxon>
        <taxon>Araneoidea</taxon>
        <taxon>Araneidae</taxon>
        <taxon>Araneus</taxon>
    </lineage>
</organism>
<keyword evidence="3" id="KW-1185">Reference proteome</keyword>
<sequence>MYYFKFSDELIFFNAFLKINSTSDLSILGGVHLLSDPPAPKACVKYDFLRLPTIHWKISRRPRKKLPSWNLTGTPVKNVLLIKKKVKDEQEDKRKQQPLKKTKIRKTKRNKPTKNQAKKNKLARRQLDFQYSESLESTHLFKVLYVYTDGDVVSEDLCN</sequence>
<name>A0A4Y2EFX6_ARAVE</name>
<feature type="compositionally biased region" description="Basic residues" evidence="1">
    <location>
        <begin position="96"/>
        <end position="123"/>
    </location>
</feature>
<accession>A0A4Y2EFX6</accession>
<gene>
    <name evidence="2" type="ORF">AVEN_27431_1</name>
</gene>
<evidence type="ECO:0000313" key="3">
    <source>
        <dbReference type="Proteomes" id="UP000499080"/>
    </source>
</evidence>
<proteinExistence type="predicted"/>
<feature type="region of interest" description="Disordered" evidence="1">
    <location>
        <begin position="87"/>
        <end position="123"/>
    </location>
</feature>
<comment type="caution">
    <text evidence="2">The sequence shown here is derived from an EMBL/GenBank/DDBJ whole genome shotgun (WGS) entry which is preliminary data.</text>
</comment>
<reference evidence="2 3" key="1">
    <citation type="journal article" date="2019" name="Sci. Rep.">
        <title>Orb-weaving spider Araneus ventricosus genome elucidates the spidroin gene catalogue.</title>
        <authorList>
            <person name="Kono N."/>
            <person name="Nakamura H."/>
            <person name="Ohtoshi R."/>
            <person name="Moran D.A.P."/>
            <person name="Shinohara A."/>
            <person name="Yoshida Y."/>
            <person name="Fujiwara M."/>
            <person name="Mori M."/>
            <person name="Tomita M."/>
            <person name="Arakawa K."/>
        </authorList>
    </citation>
    <scope>NUCLEOTIDE SEQUENCE [LARGE SCALE GENOMIC DNA]</scope>
</reference>
<evidence type="ECO:0000256" key="1">
    <source>
        <dbReference type="SAM" id="MobiDB-lite"/>
    </source>
</evidence>
<dbReference type="Proteomes" id="UP000499080">
    <property type="component" value="Unassembled WGS sequence"/>
</dbReference>
<dbReference type="EMBL" id="BGPR01000601">
    <property type="protein sequence ID" value="GBM28042.1"/>
    <property type="molecule type" value="Genomic_DNA"/>
</dbReference>